<comment type="caution">
    <text evidence="1">The sequence shown here is derived from an EMBL/GenBank/DDBJ whole genome shotgun (WGS) entry which is preliminary data.</text>
</comment>
<organism evidence="1">
    <name type="scientific">Serratia marcescens</name>
    <dbReference type="NCBI Taxonomy" id="615"/>
    <lineage>
        <taxon>Bacteria</taxon>
        <taxon>Pseudomonadati</taxon>
        <taxon>Pseudomonadota</taxon>
        <taxon>Gammaproteobacteria</taxon>
        <taxon>Enterobacterales</taxon>
        <taxon>Yersiniaceae</taxon>
        <taxon>Serratia</taxon>
    </lineage>
</organism>
<proteinExistence type="predicted"/>
<reference evidence="1" key="1">
    <citation type="submission" date="2021-03" db="EMBL/GenBank/DDBJ databases">
        <title>Molecular epidemiology and mechanisms of colistin and carbapenem resistance in Enterobacteriaceae from clinical isolates, the environment and porcine samples in Pretoria, South Africa.</title>
        <authorList>
            <person name="Bogoshi D."/>
            <person name="Mbelle N.M."/>
            <person name="Naidoo V."/>
            <person name="Osei Sekyere J."/>
        </authorList>
    </citation>
    <scope>NUCLEOTIDE SEQUENCE</scope>
    <source>
        <strain evidence="1">C080</strain>
    </source>
</reference>
<gene>
    <name evidence="1" type="ORF">J4732_05545</name>
</gene>
<protein>
    <submittedName>
        <fullName evidence="1">Uncharacterized protein</fullName>
    </submittedName>
</protein>
<evidence type="ECO:0000313" key="1">
    <source>
        <dbReference type="EMBL" id="MBO2006672.1"/>
    </source>
</evidence>
<sequence length="75" mass="9003">MARATITLNGLAYRDGKKQVIARVLETKYHYHRGYYYVAIEKKILQSMDNFTYSDARRFCWVRKTLLCFKNCQIE</sequence>
<name>A0A939STC9_SERMA</name>
<accession>A0A939STC9</accession>
<dbReference type="AlphaFoldDB" id="A0A939STC9"/>
<dbReference type="EMBL" id="JAGETR010000029">
    <property type="protein sequence ID" value="MBO2006672.1"/>
    <property type="molecule type" value="Genomic_DNA"/>
</dbReference>